<dbReference type="KEGG" id="lgi:LOTGIDRAFT_166620"/>
<dbReference type="AlphaFoldDB" id="V4A2F0"/>
<dbReference type="Proteomes" id="UP000030746">
    <property type="component" value="Unassembled WGS sequence"/>
</dbReference>
<sequence length="183" mass="20265">MSTICYLVDMISILISSDDGCQNWQAGGTVLTLQENHLEHNNLQKGPSCELTNSPEMAKTGSRDPSSSIVIFSLDTDVLVITVTHALSTKRFVELTPSRRVDVQILGKDKSKALAGFHAFTGCDTVGSQSVEEAMWKRFCRHPDPEPTKGSLIQHRLRANIYLQVKRSEPRTACVRPINGRVN</sequence>
<dbReference type="HOGENOM" id="CLU_1476783_0_0_1"/>
<name>V4A2F0_LOTGI</name>
<dbReference type="STRING" id="225164.V4A2F0"/>
<protein>
    <submittedName>
        <fullName evidence="2">Uncharacterized protein</fullName>
    </submittedName>
</protein>
<dbReference type="GeneID" id="20240394"/>
<accession>V4A2F0</accession>
<proteinExistence type="predicted"/>
<organism evidence="2 3">
    <name type="scientific">Lottia gigantea</name>
    <name type="common">Giant owl limpet</name>
    <dbReference type="NCBI Taxonomy" id="225164"/>
    <lineage>
        <taxon>Eukaryota</taxon>
        <taxon>Metazoa</taxon>
        <taxon>Spiralia</taxon>
        <taxon>Lophotrochozoa</taxon>
        <taxon>Mollusca</taxon>
        <taxon>Gastropoda</taxon>
        <taxon>Patellogastropoda</taxon>
        <taxon>Lottioidea</taxon>
        <taxon>Lottiidae</taxon>
        <taxon>Lottia</taxon>
    </lineage>
</organism>
<keyword evidence="3" id="KW-1185">Reference proteome</keyword>
<evidence type="ECO:0000313" key="3">
    <source>
        <dbReference type="Proteomes" id="UP000030746"/>
    </source>
</evidence>
<dbReference type="CTD" id="20240394"/>
<evidence type="ECO:0000256" key="1">
    <source>
        <dbReference type="SAM" id="MobiDB-lite"/>
    </source>
</evidence>
<feature type="region of interest" description="Disordered" evidence="1">
    <location>
        <begin position="44"/>
        <end position="63"/>
    </location>
</feature>
<reference evidence="2 3" key="1">
    <citation type="journal article" date="2013" name="Nature">
        <title>Insights into bilaterian evolution from three spiralian genomes.</title>
        <authorList>
            <person name="Simakov O."/>
            <person name="Marletaz F."/>
            <person name="Cho S.J."/>
            <person name="Edsinger-Gonzales E."/>
            <person name="Havlak P."/>
            <person name="Hellsten U."/>
            <person name="Kuo D.H."/>
            <person name="Larsson T."/>
            <person name="Lv J."/>
            <person name="Arendt D."/>
            <person name="Savage R."/>
            <person name="Osoegawa K."/>
            <person name="de Jong P."/>
            <person name="Grimwood J."/>
            <person name="Chapman J.A."/>
            <person name="Shapiro H."/>
            <person name="Aerts A."/>
            <person name="Otillar R.P."/>
            <person name="Terry A.Y."/>
            <person name="Boore J.L."/>
            <person name="Grigoriev I.V."/>
            <person name="Lindberg D.R."/>
            <person name="Seaver E.C."/>
            <person name="Weisblat D.A."/>
            <person name="Putnam N.H."/>
            <person name="Rokhsar D.S."/>
        </authorList>
    </citation>
    <scope>NUCLEOTIDE SEQUENCE [LARGE SCALE GENOMIC DNA]</scope>
</reference>
<gene>
    <name evidence="2" type="ORF">LOTGIDRAFT_166620</name>
</gene>
<evidence type="ECO:0000313" key="2">
    <source>
        <dbReference type="EMBL" id="ESO87466.1"/>
    </source>
</evidence>
<dbReference type="OrthoDB" id="6782145at2759"/>
<dbReference type="EMBL" id="KB202917">
    <property type="protein sequence ID" value="ESO87466.1"/>
    <property type="molecule type" value="Genomic_DNA"/>
</dbReference>
<feature type="compositionally biased region" description="Polar residues" evidence="1">
    <location>
        <begin position="44"/>
        <end position="55"/>
    </location>
</feature>
<dbReference type="RefSeq" id="XP_009061930.1">
    <property type="nucleotide sequence ID" value="XM_009063682.1"/>
</dbReference>